<accession>A0A8R1DJ80</accession>
<name>A0A8R1DJ80_CAEJA</name>
<evidence type="ECO:0000313" key="3">
    <source>
        <dbReference type="EnsemblMetazoa" id="CJA04325b.1"/>
    </source>
</evidence>
<reference evidence="4" key="1">
    <citation type="submission" date="2010-08" db="EMBL/GenBank/DDBJ databases">
        <authorList>
            <consortium name="Caenorhabditis japonica Sequencing Consortium"/>
            <person name="Wilson R.K."/>
        </authorList>
    </citation>
    <scope>NUCLEOTIDE SEQUENCE [LARGE SCALE GENOMIC DNA]</scope>
    <source>
        <strain evidence="4">DF5081</strain>
    </source>
</reference>
<dbReference type="SMART" id="SM00721">
    <property type="entry name" value="BAR"/>
    <property type="match status" value="1"/>
</dbReference>
<proteinExistence type="predicted"/>
<keyword evidence="4" id="KW-1185">Reference proteome</keyword>
<dbReference type="AlphaFoldDB" id="A0A8R1DJ80"/>
<feature type="compositionally biased region" description="Basic and acidic residues" evidence="1">
    <location>
        <begin position="13"/>
        <end position="37"/>
    </location>
</feature>
<reference evidence="3" key="2">
    <citation type="submission" date="2022-06" db="UniProtKB">
        <authorList>
            <consortium name="EnsemblMetazoa"/>
        </authorList>
    </citation>
    <scope>IDENTIFICATION</scope>
    <source>
        <strain evidence="3">DF5081</strain>
    </source>
</reference>
<feature type="region of interest" description="Disordered" evidence="1">
    <location>
        <begin position="1"/>
        <end position="37"/>
    </location>
</feature>
<dbReference type="EnsemblMetazoa" id="CJA04325b.1">
    <property type="protein sequence ID" value="CJA04325b.1"/>
    <property type="gene ID" value="WBGene00123529"/>
</dbReference>
<dbReference type="GO" id="GO:0005737">
    <property type="term" value="C:cytoplasm"/>
    <property type="evidence" value="ECO:0007669"/>
    <property type="project" value="InterPro"/>
</dbReference>
<evidence type="ECO:0000313" key="4">
    <source>
        <dbReference type="Proteomes" id="UP000005237"/>
    </source>
</evidence>
<dbReference type="Proteomes" id="UP000005237">
    <property type="component" value="Unassembled WGS sequence"/>
</dbReference>
<dbReference type="OMA" id="ATACTKM"/>
<sequence length="289" mass="33177">MMEKKQSSTGENQKGDPPKIDKEDELRKQTREAAEKAAKAGRVSRLMVQIKQRVGIAECTKLEPGFENNIDKLIFYHNAIFHLVDCIELQIQVNPTALERREVAAPLHENPWEVLGGWLNYMAQAQFEAPQSRILVKYSHACGKIARKEVHLQNRTRTVLIRKMRLYIGDVSEALNKSYEQLKMLLPGIDDARHHLKSASTTKEVRARGEAYLAMIRAFNEKGNEIQGWCDELVIIVTVHMNELLHFAKELSIVHAQTFNALYDAIHHLGYQVPHKRIVLVKKDKDQKE</sequence>
<evidence type="ECO:0000259" key="2">
    <source>
        <dbReference type="SMART" id="SM00721"/>
    </source>
</evidence>
<organism evidence="3 4">
    <name type="scientific">Caenorhabditis japonica</name>
    <dbReference type="NCBI Taxonomy" id="281687"/>
    <lineage>
        <taxon>Eukaryota</taxon>
        <taxon>Metazoa</taxon>
        <taxon>Ecdysozoa</taxon>
        <taxon>Nematoda</taxon>
        <taxon>Chromadorea</taxon>
        <taxon>Rhabditida</taxon>
        <taxon>Rhabditina</taxon>
        <taxon>Rhabditomorpha</taxon>
        <taxon>Rhabditoidea</taxon>
        <taxon>Rhabditidae</taxon>
        <taxon>Peloderinae</taxon>
        <taxon>Caenorhabditis</taxon>
    </lineage>
</organism>
<dbReference type="InterPro" id="IPR004148">
    <property type="entry name" value="BAR_dom"/>
</dbReference>
<feature type="domain" description="BAR" evidence="2">
    <location>
        <begin position="36"/>
        <end position="271"/>
    </location>
</feature>
<dbReference type="Pfam" id="PF03114">
    <property type="entry name" value="BAR"/>
    <property type="match status" value="1"/>
</dbReference>
<protein>
    <submittedName>
        <fullName evidence="3">BAR domain-containing protein</fullName>
    </submittedName>
</protein>
<evidence type="ECO:0000256" key="1">
    <source>
        <dbReference type="SAM" id="MobiDB-lite"/>
    </source>
</evidence>